<accession>A0ABQ9G6C7</accession>
<organism evidence="1 2">
    <name type="scientific">Dryococelus australis</name>
    <dbReference type="NCBI Taxonomy" id="614101"/>
    <lineage>
        <taxon>Eukaryota</taxon>
        <taxon>Metazoa</taxon>
        <taxon>Ecdysozoa</taxon>
        <taxon>Arthropoda</taxon>
        <taxon>Hexapoda</taxon>
        <taxon>Insecta</taxon>
        <taxon>Pterygota</taxon>
        <taxon>Neoptera</taxon>
        <taxon>Polyneoptera</taxon>
        <taxon>Phasmatodea</taxon>
        <taxon>Verophasmatodea</taxon>
        <taxon>Anareolatae</taxon>
        <taxon>Phasmatidae</taxon>
        <taxon>Eurycanthinae</taxon>
        <taxon>Dryococelus</taxon>
    </lineage>
</organism>
<sequence length="291" mass="32538">MSVAAASRQHTIPSRTLRDWLKIGDRTPKLKLGCNAVLSADIGEELKTRVIRLQQVSYENGIFHPFSNNKAGKDWFYGFTRRNNDIVVRKAENLSYGRLLTYKCSQLVLAGKGCKRVHGATRGEKDETVTVVARTNATSTNWIPPILLYKDMHSKNGFGDYLPNGNVFTMTPKGYITKEEFVIPSFTLIRTEYREKLCSYLMVTKSHLDNSVHDVAEGLGLQILSWAQAAAPKNAMSALRSTGIFPFNPQVIPETAFVPRDVPDRTTLQARPTSSSVNFLHFGDIHDTSNT</sequence>
<dbReference type="EMBL" id="JARBHB010000016">
    <property type="protein sequence ID" value="KAJ8866923.1"/>
    <property type="molecule type" value="Genomic_DNA"/>
</dbReference>
<reference evidence="1 2" key="1">
    <citation type="submission" date="2023-02" db="EMBL/GenBank/DDBJ databases">
        <title>LHISI_Scaffold_Assembly.</title>
        <authorList>
            <person name="Stuart O.P."/>
            <person name="Cleave R."/>
            <person name="Magrath M.J.L."/>
            <person name="Mikheyev A.S."/>
        </authorList>
    </citation>
    <scope>NUCLEOTIDE SEQUENCE [LARGE SCALE GENOMIC DNA]</scope>
    <source>
        <strain evidence="1">Daus_M_001</strain>
        <tissue evidence="1">Leg muscle</tissue>
    </source>
</reference>
<protein>
    <submittedName>
        <fullName evidence="1">Uncharacterized protein</fullName>
    </submittedName>
</protein>
<evidence type="ECO:0000313" key="2">
    <source>
        <dbReference type="Proteomes" id="UP001159363"/>
    </source>
</evidence>
<gene>
    <name evidence="1" type="ORF">PR048_032785</name>
</gene>
<evidence type="ECO:0000313" key="1">
    <source>
        <dbReference type="EMBL" id="KAJ8866923.1"/>
    </source>
</evidence>
<name>A0ABQ9G6C7_9NEOP</name>
<comment type="caution">
    <text evidence="1">The sequence shown here is derived from an EMBL/GenBank/DDBJ whole genome shotgun (WGS) entry which is preliminary data.</text>
</comment>
<proteinExistence type="predicted"/>
<dbReference type="Proteomes" id="UP001159363">
    <property type="component" value="Chromosome 15"/>
</dbReference>
<keyword evidence="2" id="KW-1185">Reference proteome</keyword>